<keyword evidence="4" id="KW-0677">Repeat</keyword>
<keyword evidence="5 11" id="KW-0863">Zinc-finger</keyword>
<dbReference type="InterPro" id="IPR039746">
    <property type="entry name" value="FOG"/>
</dbReference>
<feature type="compositionally biased region" description="Low complexity" evidence="12">
    <location>
        <begin position="691"/>
        <end position="715"/>
    </location>
</feature>
<dbReference type="GO" id="GO:0003677">
    <property type="term" value="F:DNA binding"/>
    <property type="evidence" value="ECO:0007669"/>
    <property type="project" value="UniProtKB-KW"/>
</dbReference>
<evidence type="ECO:0000256" key="1">
    <source>
        <dbReference type="ARBA" id="ARBA00004123"/>
    </source>
</evidence>
<dbReference type="AlphaFoldDB" id="A0A9D3M7Y5"/>
<dbReference type="GO" id="GO:0007507">
    <property type="term" value="P:heart development"/>
    <property type="evidence" value="ECO:0007669"/>
    <property type="project" value="TreeGrafter"/>
</dbReference>
<dbReference type="SMART" id="SM00355">
    <property type="entry name" value="ZnF_C2H2"/>
    <property type="match status" value="5"/>
</dbReference>
<dbReference type="PANTHER" id="PTHR12958:SF5">
    <property type="entry name" value="ZINC FINGER PROTEIN ZFPM2"/>
    <property type="match status" value="1"/>
</dbReference>
<proteinExistence type="predicted"/>
<dbReference type="Gene3D" id="2.170.270.10">
    <property type="entry name" value="SET domain"/>
    <property type="match status" value="1"/>
</dbReference>
<keyword evidence="2" id="KW-0678">Repressor</keyword>
<feature type="compositionally biased region" description="Basic and acidic residues" evidence="12">
    <location>
        <begin position="393"/>
        <end position="410"/>
    </location>
</feature>
<evidence type="ECO:0008006" key="17">
    <source>
        <dbReference type="Google" id="ProtNLM"/>
    </source>
</evidence>
<evidence type="ECO:0000256" key="6">
    <source>
        <dbReference type="ARBA" id="ARBA00022833"/>
    </source>
</evidence>
<dbReference type="InterPro" id="IPR036236">
    <property type="entry name" value="Znf_C2H2_sf"/>
</dbReference>
<keyword evidence="16" id="KW-1185">Reference proteome</keyword>
<keyword evidence="3" id="KW-0479">Metal-binding</keyword>
<feature type="compositionally biased region" description="Basic and acidic residues" evidence="12">
    <location>
        <begin position="444"/>
        <end position="457"/>
    </location>
</feature>
<feature type="domain" description="C2H2-type" evidence="13">
    <location>
        <begin position="361"/>
        <end position="383"/>
    </location>
</feature>
<keyword evidence="6" id="KW-0862">Zinc</keyword>
<name>A0A9D3M7Y5_ANGAN</name>
<dbReference type="InterPro" id="IPR046341">
    <property type="entry name" value="SET_dom_sf"/>
</dbReference>
<feature type="region of interest" description="Disordered" evidence="12">
    <location>
        <begin position="1"/>
        <end position="29"/>
    </location>
</feature>
<evidence type="ECO:0000256" key="2">
    <source>
        <dbReference type="ARBA" id="ARBA00022491"/>
    </source>
</evidence>
<comment type="subcellular location">
    <subcellularLocation>
        <location evidence="1">Nucleus</location>
    </subcellularLocation>
</comment>
<feature type="domain" description="CCHC FOG-type" evidence="14">
    <location>
        <begin position="242"/>
        <end position="275"/>
    </location>
</feature>
<dbReference type="GO" id="GO:0008270">
    <property type="term" value="F:zinc ion binding"/>
    <property type="evidence" value="ECO:0007669"/>
    <property type="project" value="UniProtKB-KW"/>
</dbReference>
<evidence type="ECO:0000259" key="14">
    <source>
        <dbReference type="PROSITE" id="PS51810"/>
    </source>
</evidence>
<dbReference type="EMBL" id="JAFIRN010000009">
    <property type="protein sequence ID" value="KAG5842455.1"/>
    <property type="molecule type" value="Genomic_DNA"/>
</dbReference>
<feature type="region of interest" description="Disordered" evidence="12">
    <location>
        <begin position="385"/>
        <end position="410"/>
    </location>
</feature>
<dbReference type="Gene3D" id="3.30.160.60">
    <property type="entry name" value="Classic Zinc Finger"/>
    <property type="match status" value="1"/>
</dbReference>
<sequence length="758" mass="82819">MSRRKQSNPRQIKRLLHNGREEENEECVSENELAINKDFTMEENCSVDFEPENGKDLEYSSNQGEDVASQVGDGNGVGRKYRPPPLEPEVWDGPRELEVIQRDGERRIHSRQQLPVGMTWGPFEGKIVMNRGDSLCLRTQREVPLALVEGSRWLQDLTWLGAEDNKNNCVVYSKGGQLWCTVTKHIAEGEELVAFVVDFNLRPQTLSHMSASTEGMYPARLLDSIPLLPQQAAMASILPTAIVNKDIFPCKACGIWYRSERNLQAHLMYYCSGRQANPEPSLEKGEGSPHHVPTVCPFPQCNKTCSGPRAMEAHLATHSSVKMEEALPPGARLKCTICTYTADSLIAFQHHVLSHLSQTAFRCNRCHVGFQSHVELAQHQELHRPGGGGGGGLHREADGKLSPRACEEGPRRTRAELARCGDVLRAPKIARDEEVCPGAKSERAEKMGKFSGQKEDGNPGGKAGFLYPRVKSEPSSPRPASSPVQASVGPAFPVGPLLSQFPFPQDISMAPQASEILAKMSELVHRRLQHGANAYPPLMYSPLVPKGATCFECNITFNNLDNYFIHKKHYCNSRWQDLAKSPTYPSGLDKVTGTVSPNGRLGSVSLLNGPQLSEADSRLIQSAGSNSSASHLINGSVKVPDKELSGQVKKSSTPPSAEEKPNGVRTNSNSPTAPRKATATPARRTAKPARSRSAATRTTSSTSSTTAPPATTLPPSARPPGTKWPRRGRCARASGRSCTRCASRTTSRSWLRSGRPVS</sequence>
<evidence type="ECO:0000256" key="9">
    <source>
        <dbReference type="ARBA" id="ARBA00023163"/>
    </source>
</evidence>
<evidence type="ECO:0000256" key="3">
    <source>
        <dbReference type="ARBA" id="ARBA00022723"/>
    </source>
</evidence>
<organism evidence="15 16">
    <name type="scientific">Anguilla anguilla</name>
    <name type="common">European freshwater eel</name>
    <name type="synonym">Muraena anguilla</name>
    <dbReference type="NCBI Taxonomy" id="7936"/>
    <lineage>
        <taxon>Eukaryota</taxon>
        <taxon>Metazoa</taxon>
        <taxon>Chordata</taxon>
        <taxon>Craniata</taxon>
        <taxon>Vertebrata</taxon>
        <taxon>Euteleostomi</taxon>
        <taxon>Actinopterygii</taxon>
        <taxon>Neopterygii</taxon>
        <taxon>Teleostei</taxon>
        <taxon>Anguilliformes</taxon>
        <taxon>Anguillidae</taxon>
        <taxon>Anguilla</taxon>
    </lineage>
</organism>
<dbReference type="PANTHER" id="PTHR12958">
    <property type="entry name" value="FRIEND OF GATA2-RELATED"/>
    <property type="match status" value="1"/>
</dbReference>
<protein>
    <recommendedName>
        <fullName evidence="17">Zinc finger protein ZFPM2</fullName>
    </recommendedName>
</protein>
<keyword evidence="7" id="KW-0805">Transcription regulation</keyword>
<dbReference type="GO" id="GO:0045944">
    <property type="term" value="P:positive regulation of transcription by RNA polymerase II"/>
    <property type="evidence" value="ECO:0007669"/>
    <property type="project" value="TreeGrafter"/>
</dbReference>
<feature type="domain" description="CCHC FOG-type" evidence="14">
    <location>
        <begin position="542"/>
        <end position="575"/>
    </location>
</feature>
<reference evidence="15" key="1">
    <citation type="submission" date="2021-01" db="EMBL/GenBank/DDBJ databases">
        <title>A chromosome-scale assembly of European eel, Anguilla anguilla.</title>
        <authorList>
            <person name="Henkel C."/>
            <person name="Jong-Raadsen S.A."/>
            <person name="Dufour S."/>
            <person name="Weltzien F.-A."/>
            <person name="Palstra A.P."/>
            <person name="Pelster B."/>
            <person name="Spaink H.P."/>
            <person name="Van Den Thillart G.E."/>
            <person name="Jansen H."/>
            <person name="Zahm M."/>
            <person name="Klopp C."/>
            <person name="Cedric C."/>
            <person name="Louis A."/>
            <person name="Berthelot C."/>
            <person name="Parey E."/>
            <person name="Roest Crollius H."/>
            <person name="Montfort J."/>
            <person name="Robinson-Rechavi M."/>
            <person name="Bucao C."/>
            <person name="Bouchez O."/>
            <person name="Gislard M."/>
            <person name="Lluch J."/>
            <person name="Milhes M."/>
            <person name="Lampietro C."/>
            <person name="Lopez Roques C."/>
            <person name="Donnadieu C."/>
            <person name="Braasch I."/>
            <person name="Desvignes T."/>
            <person name="Postlethwait J."/>
            <person name="Bobe J."/>
            <person name="Guiguen Y."/>
            <person name="Dirks R."/>
        </authorList>
    </citation>
    <scope>NUCLEOTIDE SEQUENCE</scope>
    <source>
        <strain evidence="15">Tag_6206</strain>
        <tissue evidence="15">Liver</tissue>
    </source>
</reference>
<evidence type="ECO:0000256" key="11">
    <source>
        <dbReference type="PROSITE-ProRule" id="PRU00042"/>
    </source>
</evidence>
<feature type="region of interest" description="Disordered" evidence="12">
    <location>
        <begin position="444"/>
        <end position="463"/>
    </location>
</feature>
<gene>
    <name evidence="15" type="ORF">ANANG_G00177820</name>
</gene>
<feature type="compositionally biased region" description="Polar residues" evidence="12">
    <location>
        <begin position="740"/>
        <end position="750"/>
    </location>
</feature>
<dbReference type="GO" id="GO:0009653">
    <property type="term" value="P:anatomical structure morphogenesis"/>
    <property type="evidence" value="ECO:0007669"/>
    <property type="project" value="UniProtKB-ARBA"/>
</dbReference>
<dbReference type="InterPro" id="IPR013087">
    <property type="entry name" value="Znf_C2H2_type"/>
</dbReference>
<dbReference type="PROSITE" id="PS50157">
    <property type="entry name" value="ZINC_FINGER_C2H2_2"/>
    <property type="match status" value="1"/>
</dbReference>
<feature type="compositionally biased region" description="Polar residues" evidence="12">
    <location>
        <begin position="620"/>
        <end position="633"/>
    </location>
</feature>
<evidence type="ECO:0000256" key="8">
    <source>
        <dbReference type="ARBA" id="ARBA00023125"/>
    </source>
</evidence>
<dbReference type="GO" id="GO:0061629">
    <property type="term" value="F:RNA polymerase II-specific DNA-binding transcription factor binding"/>
    <property type="evidence" value="ECO:0007669"/>
    <property type="project" value="InterPro"/>
</dbReference>
<feature type="compositionally biased region" description="Low complexity" evidence="12">
    <location>
        <begin position="670"/>
        <end position="683"/>
    </location>
</feature>
<dbReference type="GO" id="GO:0030154">
    <property type="term" value="P:cell differentiation"/>
    <property type="evidence" value="ECO:0007669"/>
    <property type="project" value="UniProtKB-ARBA"/>
</dbReference>
<keyword evidence="10" id="KW-0539">Nucleus</keyword>
<feature type="region of interest" description="Disordered" evidence="12">
    <location>
        <begin position="620"/>
        <end position="758"/>
    </location>
</feature>
<evidence type="ECO:0000313" key="16">
    <source>
        <dbReference type="Proteomes" id="UP001044222"/>
    </source>
</evidence>
<feature type="region of interest" description="Disordered" evidence="12">
    <location>
        <begin position="48"/>
        <end position="87"/>
    </location>
</feature>
<dbReference type="Proteomes" id="UP001044222">
    <property type="component" value="Chromosome 9"/>
</dbReference>
<evidence type="ECO:0000256" key="7">
    <source>
        <dbReference type="ARBA" id="ARBA00023015"/>
    </source>
</evidence>
<feature type="compositionally biased region" description="Basic residues" evidence="12">
    <location>
        <begin position="1"/>
        <end position="17"/>
    </location>
</feature>
<evidence type="ECO:0000313" key="15">
    <source>
        <dbReference type="EMBL" id="KAG5842455.1"/>
    </source>
</evidence>
<accession>A0A9D3M7Y5</accession>
<dbReference type="GO" id="GO:0005634">
    <property type="term" value="C:nucleus"/>
    <property type="evidence" value="ECO:0007669"/>
    <property type="project" value="UniProtKB-SubCell"/>
</dbReference>
<evidence type="ECO:0000256" key="5">
    <source>
        <dbReference type="ARBA" id="ARBA00022771"/>
    </source>
</evidence>
<dbReference type="GO" id="GO:0000122">
    <property type="term" value="P:negative regulation of transcription by RNA polymerase II"/>
    <property type="evidence" value="ECO:0007669"/>
    <property type="project" value="TreeGrafter"/>
</dbReference>
<comment type="caution">
    <text evidence="15">The sequence shown here is derived from an EMBL/GenBank/DDBJ whole genome shotgun (WGS) entry which is preliminary data.</text>
</comment>
<evidence type="ECO:0000256" key="10">
    <source>
        <dbReference type="ARBA" id="ARBA00023242"/>
    </source>
</evidence>
<dbReference type="SUPFAM" id="SSF57667">
    <property type="entry name" value="beta-beta-alpha zinc fingers"/>
    <property type="match status" value="3"/>
</dbReference>
<dbReference type="InterPro" id="IPR049361">
    <property type="entry name" value="ZFPM1/2_PR"/>
</dbReference>
<keyword evidence="8" id="KW-0238">DNA-binding</keyword>
<dbReference type="Pfam" id="PF21182">
    <property type="entry name" value="FOG1-like_PR"/>
    <property type="match status" value="1"/>
</dbReference>
<evidence type="ECO:0000259" key="13">
    <source>
        <dbReference type="PROSITE" id="PS50157"/>
    </source>
</evidence>
<evidence type="ECO:0000256" key="4">
    <source>
        <dbReference type="ARBA" id="ARBA00022737"/>
    </source>
</evidence>
<dbReference type="PROSITE" id="PS51810">
    <property type="entry name" value="ZF_CCHC_FOG"/>
    <property type="match status" value="2"/>
</dbReference>
<keyword evidence="9" id="KW-0804">Transcription</keyword>
<dbReference type="InterPro" id="IPR034731">
    <property type="entry name" value="Znf_CCHC_FOG"/>
</dbReference>
<dbReference type="PROSITE" id="PS00028">
    <property type="entry name" value="ZINC_FINGER_C2H2_1"/>
    <property type="match status" value="2"/>
</dbReference>
<evidence type="ECO:0000256" key="12">
    <source>
        <dbReference type="SAM" id="MobiDB-lite"/>
    </source>
</evidence>
<feature type="region of interest" description="Disordered" evidence="12">
    <location>
        <begin position="589"/>
        <end position="608"/>
    </location>
</feature>